<accession>A0ABP9V7J4</accession>
<organism evidence="3 4">
    <name type="scientific">Deinococcus xinjiangensis</name>
    <dbReference type="NCBI Taxonomy" id="457454"/>
    <lineage>
        <taxon>Bacteria</taxon>
        <taxon>Thermotogati</taxon>
        <taxon>Deinococcota</taxon>
        <taxon>Deinococci</taxon>
        <taxon>Deinococcales</taxon>
        <taxon>Deinococcaceae</taxon>
        <taxon>Deinococcus</taxon>
    </lineage>
</organism>
<feature type="chain" id="PRO_5046809625" description="Peptidase C-terminal archaeal/bacterial domain-containing protein" evidence="1">
    <location>
        <begin position="22"/>
        <end position="251"/>
    </location>
</feature>
<evidence type="ECO:0000313" key="3">
    <source>
        <dbReference type="EMBL" id="GAA5501234.1"/>
    </source>
</evidence>
<evidence type="ECO:0000259" key="2">
    <source>
        <dbReference type="Pfam" id="PF04151"/>
    </source>
</evidence>
<dbReference type="RefSeq" id="WP_353541204.1">
    <property type="nucleotide sequence ID" value="NZ_BAABRN010000007.1"/>
</dbReference>
<feature type="domain" description="Peptidase C-terminal archaeal/bacterial" evidence="2">
    <location>
        <begin position="151"/>
        <end position="224"/>
    </location>
</feature>
<keyword evidence="4" id="KW-1185">Reference proteome</keyword>
<evidence type="ECO:0000313" key="4">
    <source>
        <dbReference type="Proteomes" id="UP001458946"/>
    </source>
</evidence>
<dbReference type="Gene3D" id="2.60.40.10">
    <property type="entry name" value="Immunoglobulins"/>
    <property type="match status" value="1"/>
</dbReference>
<gene>
    <name evidence="3" type="ORF">Dxin01_00966</name>
</gene>
<dbReference type="SUPFAM" id="SSF89260">
    <property type="entry name" value="Collagen-binding domain"/>
    <property type="match status" value="1"/>
</dbReference>
<dbReference type="Pfam" id="PF17957">
    <property type="entry name" value="Big_7"/>
    <property type="match status" value="1"/>
</dbReference>
<dbReference type="Proteomes" id="UP001458946">
    <property type="component" value="Unassembled WGS sequence"/>
</dbReference>
<name>A0ABP9V7J4_9DEIO</name>
<feature type="signal peptide" evidence="1">
    <location>
        <begin position="1"/>
        <end position="21"/>
    </location>
</feature>
<reference evidence="3 4" key="1">
    <citation type="submission" date="2024-02" db="EMBL/GenBank/DDBJ databases">
        <title>Deinococcus xinjiangensis NBRC 107630.</title>
        <authorList>
            <person name="Ichikawa N."/>
            <person name="Katano-Makiyama Y."/>
            <person name="Hidaka K."/>
        </authorList>
    </citation>
    <scope>NUCLEOTIDE SEQUENCE [LARGE SCALE GENOMIC DNA]</scope>
    <source>
        <strain evidence="3 4">NBRC 107630</strain>
    </source>
</reference>
<evidence type="ECO:0000256" key="1">
    <source>
        <dbReference type="SAM" id="SignalP"/>
    </source>
</evidence>
<dbReference type="Pfam" id="PF04151">
    <property type="entry name" value="PPC"/>
    <property type="match status" value="1"/>
</dbReference>
<keyword evidence="1" id="KW-0732">Signal</keyword>
<sequence length="251" mass="26393">MKQSRSLAFVLLTGLLFTACGGSNDYTPPVFQSFTATPTTVSAAGSVNMAASVTDDSGTIRQVAFYRGTTLVATDTTAPYTATDNLTAAQNGTYDYYAVATDDAGNSATSSKVPVTVKIDANEPNDSVATATPLTIGTPINGTIAGQPRDMDYFKFTAAAGDMLKLTVKSVSVDPNSTLDPYVMILMPDGKTVLEKDDDSGTGLESEIRFNVPAAGTYTAVVTSFNIHDDVTGKVTDDKITNTYQIALTKR</sequence>
<protein>
    <recommendedName>
        <fullName evidence="2">Peptidase C-terminal archaeal/bacterial domain-containing protein</fullName>
    </recommendedName>
</protein>
<dbReference type="InterPro" id="IPR007280">
    <property type="entry name" value="Peptidase_C_arc/bac"/>
</dbReference>
<dbReference type="EMBL" id="BAABRN010000007">
    <property type="protein sequence ID" value="GAA5501234.1"/>
    <property type="molecule type" value="Genomic_DNA"/>
</dbReference>
<proteinExistence type="predicted"/>
<dbReference type="Gene3D" id="2.60.120.380">
    <property type="match status" value="1"/>
</dbReference>
<dbReference type="InterPro" id="IPR013783">
    <property type="entry name" value="Ig-like_fold"/>
</dbReference>
<dbReference type="PROSITE" id="PS51257">
    <property type="entry name" value="PROKAR_LIPOPROTEIN"/>
    <property type="match status" value="1"/>
</dbReference>
<comment type="caution">
    <text evidence="3">The sequence shown here is derived from an EMBL/GenBank/DDBJ whole genome shotgun (WGS) entry which is preliminary data.</text>
</comment>